<gene>
    <name evidence="7" type="ORF">C8F04DRAFT_246195</name>
</gene>
<keyword evidence="8" id="KW-1185">Reference proteome</keyword>
<evidence type="ECO:0000256" key="3">
    <source>
        <dbReference type="ARBA" id="ARBA00022692"/>
    </source>
</evidence>
<proteinExistence type="inferred from homology"/>
<comment type="caution">
    <text evidence="7">The sequence shown here is derived from an EMBL/GenBank/DDBJ whole genome shotgun (WGS) entry which is preliminary data.</text>
</comment>
<evidence type="ECO:0000313" key="7">
    <source>
        <dbReference type="EMBL" id="KAJ7022021.1"/>
    </source>
</evidence>
<comment type="subcellular location">
    <subcellularLocation>
        <location evidence="1">Membrane</location>
    </subcellularLocation>
</comment>
<sequence>MSEPSVWTKLKMGALMGGGVGLTIGFLFGSWSIMQHGAGPRGVLSTLSKTMLSSAATFGFFLSIGSVIRNDSPILEAAHLQLVAPTPAVRSRAEGFQLMRARWEEERRRAASSRP</sequence>
<reference evidence="7" key="1">
    <citation type="submission" date="2023-03" db="EMBL/GenBank/DDBJ databases">
        <title>Massive genome expansion in bonnet fungi (Mycena s.s.) driven by repeated elements and novel gene families across ecological guilds.</title>
        <authorList>
            <consortium name="Lawrence Berkeley National Laboratory"/>
            <person name="Harder C.B."/>
            <person name="Miyauchi S."/>
            <person name="Viragh M."/>
            <person name="Kuo A."/>
            <person name="Thoen E."/>
            <person name="Andreopoulos B."/>
            <person name="Lu D."/>
            <person name="Skrede I."/>
            <person name="Drula E."/>
            <person name="Henrissat B."/>
            <person name="Morin E."/>
            <person name="Kohler A."/>
            <person name="Barry K."/>
            <person name="LaButti K."/>
            <person name="Morin E."/>
            <person name="Salamov A."/>
            <person name="Lipzen A."/>
            <person name="Mereny Z."/>
            <person name="Hegedus B."/>
            <person name="Baldrian P."/>
            <person name="Stursova M."/>
            <person name="Weitz H."/>
            <person name="Taylor A."/>
            <person name="Grigoriev I.V."/>
            <person name="Nagy L.G."/>
            <person name="Martin F."/>
            <person name="Kauserud H."/>
        </authorList>
    </citation>
    <scope>NUCLEOTIDE SEQUENCE</scope>
    <source>
        <strain evidence="7">CBHHK200</strain>
    </source>
</reference>
<evidence type="ECO:0000313" key="8">
    <source>
        <dbReference type="Proteomes" id="UP001218188"/>
    </source>
</evidence>
<feature type="transmembrane region" description="Helical" evidence="6">
    <location>
        <begin position="12"/>
        <end position="31"/>
    </location>
</feature>
<comment type="similarity">
    <text evidence="2">Belongs to the MGR2 family.</text>
</comment>
<keyword evidence="4 6" id="KW-1133">Transmembrane helix</keyword>
<keyword evidence="5 6" id="KW-0472">Membrane</keyword>
<evidence type="ECO:0000256" key="4">
    <source>
        <dbReference type="ARBA" id="ARBA00022989"/>
    </source>
</evidence>
<feature type="transmembrane region" description="Helical" evidence="6">
    <location>
        <begin position="51"/>
        <end position="68"/>
    </location>
</feature>
<dbReference type="GO" id="GO:0005744">
    <property type="term" value="C:TIM23 mitochondrial import inner membrane translocase complex"/>
    <property type="evidence" value="ECO:0007669"/>
    <property type="project" value="TreeGrafter"/>
</dbReference>
<dbReference type="PANTHER" id="PTHR28525">
    <property type="entry name" value="REACTIVE OXYGEN SPECIES MODULATOR 1"/>
    <property type="match status" value="1"/>
</dbReference>
<dbReference type="GO" id="GO:0045039">
    <property type="term" value="P:protein insertion into mitochondrial inner membrane"/>
    <property type="evidence" value="ECO:0007669"/>
    <property type="project" value="TreeGrafter"/>
</dbReference>
<evidence type="ECO:0000256" key="6">
    <source>
        <dbReference type="SAM" id="Phobius"/>
    </source>
</evidence>
<evidence type="ECO:0000256" key="2">
    <source>
        <dbReference type="ARBA" id="ARBA00007839"/>
    </source>
</evidence>
<accession>A0AAD6S6B3</accession>
<dbReference type="Pfam" id="PF10247">
    <property type="entry name" value="Romo1"/>
    <property type="match status" value="1"/>
</dbReference>
<dbReference type="PANTHER" id="PTHR28525:SF1">
    <property type="entry name" value="REACTIVE OXYGEN SPECIES MODULATOR 1"/>
    <property type="match status" value="1"/>
</dbReference>
<dbReference type="InterPro" id="IPR018450">
    <property type="entry name" value="Romo1/Mgr2"/>
</dbReference>
<name>A0AAD6S6B3_9AGAR</name>
<dbReference type="EMBL" id="JARJCM010000218">
    <property type="protein sequence ID" value="KAJ7022021.1"/>
    <property type="molecule type" value="Genomic_DNA"/>
</dbReference>
<evidence type="ECO:0000256" key="1">
    <source>
        <dbReference type="ARBA" id="ARBA00004370"/>
    </source>
</evidence>
<dbReference type="AlphaFoldDB" id="A0AAD6S6B3"/>
<dbReference type="SMART" id="SM01378">
    <property type="entry name" value="Romo1"/>
    <property type="match status" value="1"/>
</dbReference>
<evidence type="ECO:0000256" key="5">
    <source>
        <dbReference type="ARBA" id="ARBA00023136"/>
    </source>
</evidence>
<keyword evidence="3 6" id="KW-0812">Transmembrane</keyword>
<organism evidence="7 8">
    <name type="scientific">Mycena alexandri</name>
    <dbReference type="NCBI Taxonomy" id="1745969"/>
    <lineage>
        <taxon>Eukaryota</taxon>
        <taxon>Fungi</taxon>
        <taxon>Dikarya</taxon>
        <taxon>Basidiomycota</taxon>
        <taxon>Agaricomycotina</taxon>
        <taxon>Agaricomycetes</taxon>
        <taxon>Agaricomycetidae</taxon>
        <taxon>Agaricales</taxon>
        <taxon>Marasmiineae</taxon>
        <taxon>Mycenaceae</taxon>
        <taxon>Mycena</taxon>
    </lineage>
</organism>
<dbReference type="Proteomes" id="UP001218188">
    <property type="component" value="Unassembled WGS sequence"/>
</dbReference>
<dbReference type="GO" id="GO:0030150">
    <property type="term" value="P:protein import into mitochondrial matrix"/>
    <property type="evidence" value="ECO:0007669"/>
    <property type="project" value="TreeGrafter"/>
</dbReference>
<protein>
    <submittedName>
        <fullName evidence="7">Reactive mitochondrial oxygen species modulator 1-domain-containing protein</fullName>
    </submittedName>
</protein>